<dbReference type="Proteomes" id="UP000680020">
    <property type="component" value="Unassembled WGS sequence"/>
</dbReference>
<sequence length="158" mass="17523">MAEVESFTLDHDKVLAPYVRLIAKEHGPKGDVITNFDVRLTQPNEVAIETCGLHTMEHIFADLMRNHLAGIIDISPFGCRTGFHLIAWGEPSATDVAKALKATLETIVKDDYTIDQVQGIARVACGNYKDHSLHSAKEWAKIILKQGISEDAFVRKVI</sequence>
<dbReference type="PRINTS" id="PR01487">
    <property type="entry name" value="LUXSPROTEIN"/>
</dbReference>
<keyword evidence="10 14" id="KW-0456">Lyase</keyword>
<evidence type="ECO:0000256" key="13">
    <source>
        <dbReference type="ARBA" id="ARBA00031777"/>
    </source>
</evidence>
<evidence type="ECO:0000256" key="14">
    <source>
        <dbReference type="HAMAP-Rule" id="MF_00091"/>
    </source>
</evidence>
<evidence type="ECO:0000256" key="6">
    <source>
        <dbReference type="ARBA" id="ARBA00022654"/>
    </source>
</evidence>
<comment type="subunit">
    <text evidence="3 14">Homodimer.</text>
</comment>
<evidence type="ECO:0000256" key="3">
    <source>
        <dbReference type="ARBA" id="ARBA00011738"/>
    </source>
</evidence>
<keyword evidence="9 14" id="KW-0408">Iron</keyword>
<evidence type="ECO:0000256" key="10">
    <source>
        <dbReference type="ARBA" id="ARBA00023239"/>
    </source>
</evidence>
<keyword evidence="8 14" id="KW-0071">Autoinducer synthesis</keyword>
<dbReference type="InterPro" id="IPR011249">
    <property type="entry name" value="Metalloenz_LuxS/M16"/>
</dbReference>
<keyword evidence="7 14" id="KW-0479">Metal-binding</keyword>
<evidence type="ECO:0000256" key="4">
    <source>
        <dbReference type="ARBA" id="ARBA00012240"/>
    </source>
</evidence>
<gene>
    <name evidence="14" type="primary">luxS</name>
    <name evidence="15" type="ORF">J7561_06310</name>
</gene>
<evidence type="ECO:0000256" key="1">
    <source>
        <dbReference type="ARBA" id="ARBA00000297"/>
    </source>
</evidence>
<dbReference type="Pfam" id="PF02664">
    <property type="entry name" value="LuxS"/>
    <property type="match status" value="1"/>
</dbReference>
<feature type="binding site" evidence="14">
    <location>
        <position position="54"/>
    </location>
    <ligand>
        <name>Fe cation</name>
        <dbReference type="ChEBI" id="CHEBI:24875"/>
    </ligand>
</feature>
<dbReference type="GO" id="GO:0009372">
    <property type="term" value="P:quorum sensing"/>
    <property type="evidence" value="ECO:0007669"/>
    <property type="project" value="UniProtKB-UniRule"/>
</dbReference>
<name>A0AB35C0W1_9GAMM</name>
<dbReference type="AlphaFoldDB" id="A0AB35C0W1"/>
<organism evidence="15 16">
    <name type="scientific">Wohlfahrtiimonas chitiniclastica</name>
    <dbReference type="NCBI Taxonomy" id="400946"/>
    <lineage>
        <taxon>Bacteria</taxon>
        <taxon>Pseudomonadati</taxon>
        <taxon>Pseudomonadota</taxon>
        <taxon>Gammaproteobacteria</taxon>
        <taxon>Cardiobacteriales</taxon>
        <taxon>Ignatzschineriaceae</taxon>
        <taxon>Wohlfahrtiimonas</taxon>
    </lineage>
</organism>
<comment type="cofactor">
    <cofactor evidence="14">
        <name>Fe cation</name>
        <dbReference type="ChEBI" id="CHEBI:24875"/>
    </cofactor>
    <text evidence="14">Binds 1 Fe cation per subunit.</text>
</comment>
<dbReference type="HAMAP" id="MF_00091">
    <property type="entry name" value="LuxS"/>
    <property type="match status" value="1"/>
</dbReference>
<evidence type="ECO:0000256" key="12">
    <source>
        <dbReference type="ARBA" id="ARBA00030600"/>
    </source>
</evidence>
<dbReference type="InterPro" id="IPR037005">
    <property type="entry name" value="LuxS_sf"/>
</dbReference>
<accession>A0AB35C0W1</accession>
<comment type="caution">
    <text evidence="15">The sequence shown here is derived from an EMBL/GenBank/DDBJ whole genome shotgun (WGS) entry which is preliminary data.</text>
</comment>
<dbReference type="SUPFAM" id="SSF63411">
    <property type="entry name" value="LuxS/MPP-like metallohydrolase"/>
    <property type="match status" value="1"/>
</dbReference>
<evidence type="ECO:0000256" key="5">
    <source>
        <dbReference type="ARBA" id="ARBA00015130"/>
    </source>
</evidence>
<keyword evidence="6 14" id="KW-0673">Quorum sensing</keyword>
<reference evidence="15" key="1">
    <citation type="submission" date="2021-03" db="EMBL/GenBank/DDBJ databases">
        <title>Identification and antibiotic profiling of Wohlfahrtiimonas chitiniclastica, an underestimated human pathogen.</title>
        <authorList>
            <person name="Kopf A."/>
            <person name="Bunk B."/>
            <person name="Coldewey S."/>
            <person name="Gunzer F."/>
            <person name="Riedel T."/>
            <person name="Schroettner P."/>
        </authorList>
    </citation>
    <scope>NUCLEOTIDE SEQUENCE</scope>
    <source>
        <strain evidence="15">DSM 100917</strain>
    </source>
</reference>
<proteinExistence type="inferred from homology"/>
<evidence type="ECO:0000256" key="8">
    <source>
        <dbReference type="ARBA" id="ARBA00022929"/>
    </source>
</evidence>
<dbReference type="EC" id="4.4.1.21" evidence="4 14"/>
<evidence type="ECO:0000313" key="15">
    <source>
        <dbReference type="EMBL" id="MBS7824817.1"/>
    </source>
</evidence>
<dbReference type="InterPro" id="IPR003815">
    <property type="entry name" value="S-ribosylhomocysteinase"/>
</dbReference>
<dbReference type="EMBL" id="JAGIBU010000004">
    <property type="protein sequence ID" value="MBS7824817.1"/>
    <property type="molecule type" value="Genomic_DNA"/>
</dbReference>
<dbReference type="PANTHER" id="PTHR35799">
    <property type="entry name" value="S-RIBOSYLHOMOCYSTEINE LYASE"/>
    <property type="match status" value="1"/>
</dbReference>
<comment type="catalytic activity">
    <reaction evidence="1 14">
        <text>S-(5-deoxy-D-ribos-5-yl)-L-homocysteine = (S)-4,5-dihydroxypentane-2,3-dione + L-homocysteine</text>
        <dbReference type="Rhea" id="RHEA:17753"/>
        <dbReference type="ChEBI" id="CHEBI:29484"/>
        <dbReference type="ChEBI" id="CHEBI:58195"/>
        <dbReference type="ChEBI" id="CHEBI:58199"/>
        <dbReference type="EC" id="4.4.1.21"/>
    </reaction>
</comment>
<evidence type="ECO:0000256" key="7">
    <source>
        <dbReference type="ARBA" id="ARBA00022723"/>
    </source>
</evidence>
<evidence type="ECO:0000256" key="9">
    <source>
        <dbReference type="ARBA" id="ARBA00023004"/>
    </source>
</evidence>
<evidence type="ECO:0000256" key="2">
    <source>
        <dbReference type="ARBA" id="ARBA00007311"/>
    </source>
</evidence>
<feature type="binding site" evidence="14">
    <location>
        <position position="58"/>
    </location>
    <ligand>
        <name>Fe cation</name>
        <dbReference type="ChEBI" id="CHEBI:24875"/>
    </ligand>
</feature>
<dbReference type="RefSeq" id="WP_018122405.1">
    <property type="nucleotide sequence ID" value="NZ_JAGIBT010000005.1"/>
</dbReference>
<comment type="similarity">
    <text evidence="2 14">Belongs to the LuxS family.</text>
</comment>
<protein>
    <recommendedName>
        <fullName evidence="5 14">S-ribosylhomocysteine lyase</fullName>
        <ecNumber evidence="4 14">4.4.1.21</ecNumber>
    </recommendedName>
    <alternativeName>
        <fullName evidence="12 14">AI-2 synthesis protein</fullName>
    </alternativeName>
    <alternativeName>
        <fullName evidence="13 14">Autoinducer-2 production protein LuxS</fullName>
    </alternativeName>
</protein>
<dbReference type="PANTHER" id="PTHR35799:SF1">
    <property type="entry name" value="S-RIBOSYLHOMOCYSTEINE LYASE"/>
    <property type="match status" value="1"/>
</dbReference>
<evidence type="ECO:0000313" key="16">
    <source>
        <dbReference type="Proteomes" id="UP000680020"/>
    </source>
</evidence>
<dbReference type="PIRSF" id="PIRSF006160">
    <property type="entry name" value="AI2"/>
    <property type="match status" value="1"/>
</dbReference>
<dbReference type="GO" id="GO:0005506">
    <property type="term" value="F:iron ion binding"/>
    <property type="evidence" value="ECO:0007669"/>
    <property type="project" value="InterPro"/>
</dbReference>
<dbReference type="Gene3D" id="3.30.1360.80">
    <property type="entry name" value="S-ribosylhomocysteinase (LuxS)"/>
    <property type="match status" value="1"/>
</dbReference>
<comment type="function">
    <text evidence="11 14">Involved in the synthesis of autoinducer 2 (AI-2) which is secreted by bacteria and is used to communicate both the cell density and the metabolic potential of the environment. The regulation of gene expression in response to changes in cell density is called quorum sensing. Catalyzes the transformation of S-ribosylhomocysteine (RHC) to homocysteine (HC) and 4,5-dihydroxy-2,3-pentadione (DPD).</text>
</comment>
<evidence type="ECO:0000256" key="11">
    <source>
        <dbReference type="ARBA" id="ARBA00024654"/>
    </source>
</evidence>
<feature type="binding site" evidence="14">
    <location>
        <position position="125"/>
    </location>
    <ligand>
        <name>Fe cation</name>
        <dbReference type="ChEBI" id="CHEBI:24875"/>
    </ligand>
</feature>
<dbReference type="GO" id="GO:0043768">
    <property type="term" value="F:S-ribosylhomocysteine lyase activity"/>
    <property type="evidence" value="ECO:0007669"/>
    <property type="project" value="UniProtKB-UniRule"/>
</dbReference>